<evidence type="ECO:0000259" key="2">
    <source>
        <dbReference type="PROSITE" id="PS50003"/>
    </source>
</evidence>
<evidence type="ECO:0000256" key="1">
    <source>
        <dbReference type="SAM" id="MobiDB-lite"/>
    </source>
</evidence>
<dbReference type="SMART" id="SM00233">
    <property type="entry name" value="PH"/>
    <property type="match status" value="1"/>
</dbReference>
<dbReference type="SUPFAM" id="SSF50729">
    <property type="entry name" value="PH domain-like"/>
    <property type="match status" value="1"/>
</dbReference>
<evidence type="ECO:0000313" key="4">
    <source>
        <dbReference type="Proteomes" id="UP001044222"/>
    </source>
</evidence>
<sequence>MEDGVKEDTAKPEEVKFIGKAGWVKKCYGKFLGSYKDRYIQLEKTEIAVYESEDLKNCLERVDLENYEKCTELRSAFKKKNRLILIRAQKCGNKIHDVKIQAQNPEDKDSWIKALSDGINRTKNKIFDEVKVDESCTLEHVTRTRPKGNQSRRPPTRIRMKEAANLSTDGILRKDLDASDNTPNGTHQVNTEVDTSKEAVKPPMPPSKPREKLQEIPEEEPAPQKNVLKPPMPPSKESKPSSSGEGETPKEVVLAPPMPPNKARDSSEESDSTRITPPSPSPIKDPTHPPMPPSKDKKPAQTVEWEVPQLSCGAEDSEEERPEETFSDDQGKNDKLGSEGDSTPPPQTAVTSPEAKLDSTVPEEADETTDEKEGSCPTQEEPDHSNVALEAGGNPAPAIASSADTQRPATPLTKSTEPSLQPAKKTPGPPALPKKKLLNRSEGDQPCDPREGSAEVPISVESRGAGLPNESVPASGISDLSKHRDDLTPTAERKNKMVALSTGDIADDDDEVQHGDGSEAEAEPAEAHVPQKWKVVTGARSRAQMLKPMQIKQSMQPIPPALPLKPSKGKSASVGDLLSEEWAFKEISRTSSRNDTNELRKKVALELEETAELLSTVSSRQEAQGSLGDKGGPKSLSPEELLAKAVEQLRKADQCLQEAKNLKQAQPVEKRHRMSL</sequence>
<name>A0A9D3RZJ4_ANGAN</name>
<accession>A0A9D3RZJ4</accession>
<feature type="region of interest" description="Disordered" evidence="1">
    <location>
        <begin position="139"/>
        <end position="534"/>
    </location>
</feature>
<comment type="caution">
    <text evidence="3">The sequence shown here is derived from an EMBL/GenBank/DDBJ whole genome shotgun (WGS) entry which is preliminary data.</text>
</comment>
<dbReference type="PANTHER" id="PTHR15871:SF2">
    <property type="entry name" value="PLECKSTRIN HOMOLOGY DOMAIN-CONTAINING FAMILY O MEMBER 2"/>
    <property type="match status" value="1"/>
</dbReference>
<feature type="compositionally biased region" description="Polar residues" evidence="1">
    <location>
        <begin position="179"/>
        <end position="193"/>
    </location>
</feature>
<feature type="compositionally biased region" description="Pro residues" evidence="1">
    <location>
        <begin position="277"/>
        <end position="293"/>
    </location>
</feature>
<feature type="compositionally biased region" description="Basic and acidic residues" evidence="1">
    <location>
        <begin position="480"/>
        <end position="495"/>
    </location>
</feature>
<reference evidence="3" key="1">
    <citation type="submission" date="2021-01" db="EMBL/GenBank/DDBJ databases">
        <title>A chromosome-scale assembly of European eel, Anguilla anguilla.</title>
        <authorList>
            <person name="Henkel C."/>
            <person name="Jong-Raadsen S.A."/>
            <person name="Dufour S."/>
            <person name="Weltzien F.-A."/>
            <person name="Palstra A.P."/>
            <person name="Pelster B."/>
            <person name="Spaink H.P."/>
            <person name="Van Den Thillart G.E."/>
            <person name="Jansen H."/>
            <person name="Zahm M."/>
            <person name="Klopp C."/>
            <person name="Cedric C."/>
            <person name="Louis A."/>
            <person name="Berthelot C."/>
            <person name="Parey E."/>
            <person name="Roest Crollius H."/>
            <person name="Montfort J."/>
            <person name="Robinson-Rechavi M."/>
            <person name="Bucao C."/>
            <person name="Bouchez O."/>
            <person name="Gislard M."/>
            <person name="Lluch J."/>
            <person name="Milhes M."/>
            <person name="Lampietro C."/>
            <person name="Lopez Roques C."/>
            <person name="Donnadieu C."/>
            <person name="Braasch I."/>
            <person name="Desvignes T."/>
            <person name="Postlethwait J."/>
            <person name="Bobe J."/>
            <person name="Guiguen Y."/>
            <person name="Dirks R."/>
        </authorList>
    </citation>
    <scope>NUCLEOTIDE SEQUENCE</scope>
    <source>
        <strain evidence="3">Tag_6206</strain>
        <tissue evidence="3">Liver</tissue>
    </source>
</reference>
<feature type="compositionally biased region" description="Acidic residues" evidence="1">
    <location>
        <begin position="361"/>
        <end position="370"/>
    </location>
</feature>
<gene>
    <name evidence="3" type="ORF">ANANG_G00106040</name>
</gene>
<organism evidence="3 4">
    <name type="scientific">Anguilla anguilla</name>
    <name type="common">European freshwater eel</name>
    <name type="synonym">Muraena anguilla</name>
    <dbReference type="NCBI Taxonomy" id="7936"/>
    <lineage>
        <taxon>Eukaryota</taxon>
        <taxon>Metazoa</taxon>
        <taxon>Chordata</taxon>
        <taxon>Craniata</taxon>
        <taxon>Vertebrata</taxon>
        <taxon>Euteleostomi</taxon>
        <taxon>Actinopterygii</taxon>
        <taxon>Neopterygii</taxon>
        <taxon>Teleostei</taxon>
        <taxon>Anguilliformes</taxon>
        <taxon>Anguillidae</taxon>
        <taxon>Anguilla</taxon>
    </lineage>
</organism>
<dbReference type="AlphaFoldDB" id="A0A9D3RZJ4"/>
<dbReference type="Proteomes" id="UP001044222">
    <property type="component" value="Unassembled WGS sequence"/>
</dbReference>
<keyword evidence="4" id="KW-1185">Reference proteome</keyword>
<dbReference type="EMBL" id="JAFIRN010000005">
    <property type="protein sequence ID" value="KAG5849060.1"/>
    <property type="molecule type" value="Genomic_DNA"/>
</dbReference>
<feature type="compositionally biased region" description="Acidic residues" evidence="1">
    <location>
        <begin position="315"/>
        <end position="327"/>
    </location>
</feature>
<protein>
    <recommendedName>
        <fullName evidence="2">PH domain-containing protein</fullName>
    </recommendedName>
</protein>
<dbReference type="InterPro" id="IPR043448">
    <property type="entry name" value="PKHO1/2"/>
</dbReference>
<dbReference type="PROSITE" id="PS50003">
    <property type="entry name" value="PH_DOMAIN"/>
    <property type="match status" value="1"/>
</dbReference>
<dbReference type="PANTHER" id="PTHR15871">
    <property type="entry name" value="PH DOMAIN-CONTAINING PROTEIN"/>
    <property type="match status" value="1"/>
</dbReference>
<feature type="compositionally biased region" description="Basic and acidic residues" evidence="1">
    <location>
        <begin position="439"/>
        <end position="453"/>
    </location>
</feature>
<dbReference type="Pfam" id="PF00169">
    <property type="entry name" value="PH"/>
    <property type="match status" value="1"/>
</dbReference>
<dbReference type="GO" id="GO:0071888">
    <property type="term" value="P:macrophage apoptotic process"/>
    <property type="evidence" value="ECO:0007669"/>
    <property type="project" value="TreeGrafter"/>
</dbReference>
<dbReference type="InterPro" id="IPR011993">
    <property type="entry name" value="PH-like_dom_sf"/>
</dbReference>
<dbReference type="InterPro" id="IPR001849">
    <property type="entry name" value="PH_domain"/>
</dbReference>
<evidence type="ECO:0000313" key="3">
    <source>
        <dbReference type="EMBL" id="KAG5849060.1"/>
    </source>
</evidence>
<feature type="compositionally biased region" description="Polar residues" evidence="1">
    <location>
        <begin position="402"/>
        <end position="419"/>
    </location>
</feature>
<feature type="compositionally biased region" description="Basic and acidic residues" evidence="1">
    <location>
        <begin position="329"/>
        <end position="338"/>
    </location>
</feature>
<feature type="region of interest" description="Disordered" evidence="1">
    <location>
        <begin position="614"/>
        <end position="640"/>
    </location>
</feature>
<proteinExistence type="predicted"/>
<dbReference type="Gene3D" id="2.30.29.30">
    <property type="entry name" value="Pleckstrin-homology domain (PH domain)/Phosphotyrosine-binding domain (PTB)"/>
    <property type="match status" value="1"/>
</dbReference>
<feature type="domain" description="PH" evidence="2">
    <location>
        <begin position="17"/>
        <end position="120"/>
    </location>
</feature>